<organism evidence="1 2">
    <name type="scientific">Fusarium decemcellulare</name>
    <dbReference type="NCBI Taxonomy" id="57161"/>
    <lineage>
        <taxon>Eukaryota</taxon>
        <taxon>Fungi</taxon>
        <taxon>Dikarya</taxon>
        <taxon>Ascomycota</taxon>
        <taxon>Pezizomycotina</taxon>
        <taxon>Sordariomycetes</taxon>
        <taxon>Hypocreomycetidae</taxon>
        <taxon>Hypocreales</taxon>
        <taxon>Nectriaceae</taxon>
        <taxon>Fusarium</taxon>
        <taxon>Fusarium decemcellulare species complex</taxon>
    </lineage>
</organism>
<sequence>MRFERKHVSRLVPADHRVLMPLLLAVTIVNSATLGYDSSVMNGLLILPSYSEYFHLNTATEGLNNAAMWMGGIFGAFLMQPVPDYFGRRRAIYIASVVTVVGIILQAASQNVPMFVVARFIVGVGSAISNGAAPTLLGELLPPRRRARVLGLFFSCYYVGSLFSAIVNYGSQNIQSTWAWRLPSLLQFIPSTLAVLIVPFVPESPRWLIAHDRNQEALEVLIIMQGKNSTDFQRGEEELQEIKNTIVREAAEYPRNPWREIIATKANRRRLAILCSFGPMINMFGNFIISFYLTKILSQAGITNTVTQTQVQVIINCWSFAVAIFGSFMLDILGRRVQTFIGVGGMTATLLLIGGLIKRYGESTNTSGIYGTIAVIFVFQGFYAFSITPMTSLYPTEVSPFKLRATGIAIFRMLDSGFGLLASFAMAYAMADLGWKFYFINASWNFVFLIIAYFTFVETKGLKLEEINTRFEGSVILDGVVEDAASQETDVGTRKNEGLREREHEVADLPFSSAEPSAAPGQHPAIPARTTRPAKPLDCQGLASTDRLLVALWPCPAPALAGTRPVIPLRAFIERILRSSHATYTTLLAACYYLDLLHSISLELDPAATAQSEDAAMGCPRRMFLAAIMLGWKYTQERSYTSQVWSRISGLQLEEINSNERVRKQMLAAARAELASGQSDATNSASAKPHKKRVRNFTADDRAAHRIFEKKRRESFRERLNDLARELPALAGKNPSRLSKHDVLDESISRHKLMQATSIHLVESLKTMLQERDELLAEVNSWRATAGISDRQPTATDMNLDELARLESKIRGSPSEVFSGEASSSPDADSVFRNQESADGHRQDRQSHPACSPPTGPLINTQTASWNAFASNGVEDEIPNVSSTTAPSVDQVAPSDFLNDPNMETGGFLESRHLPNEAGQVVIIPPKHPLNETSGNQQPQTQPENRVLGPASDGMLPFSFIPDASNLMSLPEWCQGPDFTISMTPAVDFETDPILQEYRF</sequence>
<dbReference type="EMBL" id="JANRMS010000869">
    <property type="protein sequence ID" value="KAJ3533438.1"/>
    <property type="molecule type" value="Genomic_DNA"/>
</dbReference>
<gene>
    <name evidence="1" type="ORF">NM208_g7986</name>
</gene>
<comment type="caution">
    <text evidence="1">The sequence shown here is derived from an EMBL/GenBank/DDBJ whole genome shotgun (WGS) entry which is preliminary data.</text>
</comment>
<proteinExistence type="predicted"/>
<reference evidence="1" key="1">
    <citation type="submission" date="2022-08" db="EMBL/GenBank/DDBJ databases">
        <title>Genome Sequence of Fusarium decemcellulare.</title>
        <authorList>
            <person name="Buettner E."/>
        </authorList>
    </citation>
    <scope>NUCLEOTIDE SEQUENCE</scope>
    <source>
        <strain evidence="1">Babe19</strain>
    </source>
</reference>
<evidence type="ECO:0000313" key="2">
    <source>
        <dbReference type="Proteomes" id="UP001148629"/>
    </source>
</evidence>
<evidence type="ECO:0000313" key="1">
    <source>
        <dbReference type="EMBL" id="KAJ3533438.1"/>
    </source>
</evidence>
<accession>A0ACC1S742</accession>
<name>A0ACC1S742_9HYPO</name>
<dbReference type="Proteomes" id="UP001148629">
    <property type="component" value="Unassembled WGS sequence"/>
</dbReference>
<protein>
    <submittedName>
        <fullName evidence="1">Uncharacterized protein</fullName>
    </submittedName>
</protein>
<keyword evidence="2" id="KW-1185">Reference proteome</keyword>